<feature type="domain" description="S phase cyclin A-associated protein in the endoplasmic reticulum N-terminal" evidence="1">
    <location>
        <begin position="26"/>
        <end position="108"/>
    </location>
</feature>
<dbReference type="PANTHER" id="PTHR31434:SF2">
    <property type="entry name" value="S PHASE CYCLIN A-ASSOCIATED PROTEIN IN THE ENDOPLASMIC RETICULUM"/>
    <property type="match status" value="1"/>
</dbReference>
<reference evidence="2 4" key="2">
    <citation type="submission" date="2018-11" db="EMBL/GenBank/DDBJ databases">
        <authorList>
            <consortium name="Pathogen Informatics"/>
        </authorList>
    </citation>
    <scope>NUCLEOTIDE SEQUENCE [LARGE SCALE GENOMIC DNA]</scope>
</reference>
<dbReference type="Proteomes" id="UP000274756">
    <property type="component" value="Unassembled WGS sequence"/>
</dbReference>
<dbReference type="Proteomes" id="UP000038040">
    <property type="component" value="Unplaced"/>
</dbReference>
<evidence type="ECO:0000313" key="4">
    <source>
        <dbReference type="Proteomes" id="UP000274756"/>
    </source>
</evidence>
<dbReference type="STRING" id="318479.A0A0N4UB81"/>
<dbReference type="PANTHER" id="PTHR31434">
    <property type="entry name" value="S PHASE CYCLIN A-ASSOCIATED PROTEIN IN THE ENDOPLASMIC RETICULUM"/>
    <property type="match status" value="1"/>
</dbReference>
<dbReference type="AlphaFoldDB" id="A0A0N4UB81"/>
<dbReference type="EMBL" id="UYYG01001167">
    <property type="protein sequence ID" value="VDN58355.1"/>
    <property type="molecule type" value="Genomic_DNA"/>
</dbReference>
<gene>
    <name evidence="2" type="ORF">DME_LOCUS8328</name>
</gene>
<evidence type="ECO:0000313" key="3">
    <source>
        <dbReference type="Proteomes" id="UP000038040"/>
    </source>
</evidence>
<dbReference type="WBParaSite" id="DME_0000444501-mRNA-1">
    <property type="protein sequence ID" value="DME_0000444501-mRNA-1"/>
    <property type="gene ID" value="DME_0000444501"/>
</dbReference>
<proteinExistence type="predicted"/>
<reference evidence="5" key="1">
    <citation type="submission" date="2017-02" db="UniProtKB">
        <authorList>
            <consortium name="WormBaseParasite"/>
        </authorList>
    </citation>
    <scope>IDENTIFICATION</scope>
</reference>
<evidence type="ECO:0000259" key="1">
    <source>
        <dbReference type="Pfam" id="PF16501"/>
    </source>
</evidence>
<protein>
    <submittedName>
        <fullName evidence="5">SCAPER_N domain-containing protein</fullName>
    </submittedName>
</protein>
<keyword evidence="4" id="KW-1185">Reference proteome</keyword>
<organism evidence="3 5">
    <name type="scientific">Dracunculus medinensis</name>
    <name type="common">Guinea worm</name>
    <dbReference type="NCBI Taxonomy" id="318479"/>
    <lineage>
        <taxon>Eukaryota</taxon>
        <taxon>Metazoa</taxon>
        <taxon>Ecdysozoa</taxon>
        <taxon>Nematoda</taxon>
        <taxon>Chromadorea</taxon>
        <taxon>Rhabditida</taxon>
        <taxon>Spirurina</taxon>
        <taxon>Dracunculoidea</taxon>
        <taxon>Dracunculidae</taxon>
        <taxon>Dracunculus</taxon>
    </lineage>
</organism>
<name>A0A0N4UB81_DRAME</name>
<dbReference type="OrthoDB" id="71500at2759"/>
<sequence>MTMKYKNEIELSLVKQRNKKDERAADKRQQAKCWTYYVETLKRTIDCLYEICRSEQSIIGCKEALMYLANSVRDFEALIETINVEVAWEDKVKPHSVAWEIRKTMSATLNKSIMEGSQDTDSLIDVLKL</sequence>
<evidence type="ECO:0000313" key="2">
    <source>
        <dbReference type="EMBL" id="VDN58355.1"/>
    </source>
</evidence>
<evidence type="ECO:0000313" key="5">
    <source>
        <dbReference type="WBParaSite" id="DME_0000444501-mRNA-1"/>
    </source>
</evidence>
<dbReference type="Pfam" id="PF16501">
    <property type="entry name" value="SCAPER_N"/>
    <property type="match status" value="1"/>
</dbReference>
<dbReference type="InterPro" id="IPR032446">
    <property type="entry name" value="SCAPER_N"/>
</dbReference>
<accession>A0A0N4UB81</accession>